<evidence type="ECO:0000256" key="1">
    <source>
        <dbReference type="SAM" id="MobiDB-lite"/>
    </source>
</evidence>
<keyword evidence="3" id="KW-1185">Reference proteome</keyword>
<gene>
    <name evidence="2" type="ORF">H0H81_001609</name>
</gene>
<organism evidence="2 3">
    <name type="scientific">Sphagnurus paluster</name>
    <dbReference type="NCBI Taxonomy" id="117069"/>
    <lineage>
        <taxon>Eukaryota</taxon>
        <taxon>Fungi</taxon>
        <taxon>Dikarya</taxon>
        <taxon>Basidiomycota</taxon>
        <taxon>Agaricomycotina</taxon>
        <taxon>Agaricomycetes</taxon>
        <taxon>Agaricomycetidae</taxon>
        <taxon>Agaricales</taxon>
        <taxon>Tricholomatineae</taxon>
        <taxon>Lyophyllaceae</taxon>
        <taxon>Sphagnurus</taxon>
    </lineage>
</organism>
<sequence length="226" mass="25272">MATRLSHELVAKVPINFCEPPAVRDAVRTRPLIRQHDPTKRQGTYFPSKAIFNTKWNFADDNSTWEFSATVARSASTDTCSSSSSCSTPAQEIVLRYRSRMSLDGSSVESLSSGATSSGDSWETAPLHSNNGETGYHYDYAYSIYSEVGSEDQGLPAPEKDEARVTYRQSRADALLATFSEAMEAMKKDGRNEKDRLVCHRPGCRDTVRDVEALMYHLHIHNIHDE</sequence>
<protein>
    <submittedName>
        <fullName evidence="2">Uncharacterized protein</fullName>
    </submittedName>
</protein>
<dbReference type="EMBL" id="JABCKI010000065">
    <property type="protein sequence ID" value="KAG5653226.1"/>
    <property type="molecule type" value="Genomic_DNA"/>
</dbReference>
<reference evidence="2" key="1">
    <citation type="submission" date="2021-02" db="EMBL/GenBank/DDBJ databases">
        <authorList>
            <person name="Nieuwenhuis M."/>
            <person name="Van De Peppel L.J.J."/>
        </authorList>
    </citation>
    <scope>NUCLEOTIDE SEQUENCE</scope>
    <source>
        <strain evidence="2">D49</strain>
    </source>
</reference>
<feature type="compositionally biased region" description="Low complexity" evidence="1">
    <location>
        <begin position="106"/>
        <end position="121"/>
    </location>
</feature>
<name>A0A9P7GNC9_9AGAR</name>
<accession>A0A9P7GNC9</accession>
<dbReference type="AlphaFoldDB" id="A0A9P7GNC9"/>
<feature type="region of interest" description="Disordered" evidence="1">
    <location>
        <begin position="106"/>
        <end position="126"/>
    </location>
</feature>
<comment type="caution">
    <text evidence="2">The sequence shown here is derived from an EMBL/GenBank/DDBJ whole genome shotgun (WGS) entry which is preliminary data.</text>
</comment>
<dbReference type="Proteomes" id="UP000717328">
    <property type="component" value="Unassembled WGS sequence"/>
</dbReference>
<evidence type="ECO:0000313" key="3">
    <source>
        <dbReference type="Proteomes" id="UP000717328"/>
    </source>
</evidence>
<evidence type="ECO:0000313" key="2">
    <source>
        <dbReference type="EMBL" id="KAG5653226.1"/>
    </source>
</evidence>
<reference evidence="2" key="2">
    <citation type="submission" date="2021-10" db="EMBL/GenBank/DDBJ databases">
        <title>Phylogenomics reveals ancestral predisposition of the termite-cultivated fungus Termitomyces towards a domesticated lifestyle.</title>
        <authorList>
            <person name="Auxier B."/>
            <person name="Grum-Grzhimaylo A."/>
            <person name="Cardenas M.E."/>
            <person name="Lodge J.D."/>
            <person name="Laessoe T."/>
            <person name="Pedersen O."/>
            <person name="Smith M.E."/>
            <person name="Kuyper T.W."/>
            <person name="Franco-Molano E.A."/>
            <person name="Baroni T.J."/>
            <person name="Aanen D.K."/>
        </authorList>
    </citation>
    <scope>NUCLEOTIDE SEQUENCE</scope>
    <source>
        <strain evidence="2">D49</strain>
    </source>
</reference>
<proteinExistence type="predicted"/>
<dbReference type="OrthoDB" id="3258262at2759"/>